<proteinExistence type="predicted"/>
<comment type="caution">
    <text evidence="1">The sequence shown here is derived from an EMBL/GenBank/DDBJ whole genome shotgun (WGS) entry which is preliminary data.</text>
</comment>
<organism evidence="1 2">
    <name type="scientific">Araneus ventricosus</name>
    <name type="common">Orbweaver spider</name>
    <name type="synonym">Epeira ventricosa</name>
    <dbReference type="NCBI Taxonomy" id="182803"/>
    <lineage>
        <taxon>Eukaryota</taxon>
        <taxon>Metazoa</taxon>
        <taxon>Ecdysozoa</taxon>
        <taxon>Arthropoda</taxon>
        <taxon>Chelicerata</taxon>
        <taxon>Arachnida</taxon>
        <taxon>Araneae</taxon>
        <taxon>Araneomorphae</taxon>
        <taxon>Entelegynae</taxon>
        <taxon>Araneoidea</taxon>
        <taxon>Araneidae</taxon>
        <taxon>Araneus</taxon>
    </lineage>
</organism>
<gene>
    <name evidence="1" type="ORF">AVEN_174190_1</name>
</gene>
<evidence type="ECO:0000313" key="2">
    <source>
        <dbReference type="Proteomes" id="UP000499080"/>
    </source>
</evidence>
<keyword evidence="2" id="KW-1185">Reference proteome</keyword>
<sequence length="95" mass="11400">MILTPKNKKDAEFRLIDLKLWRFNGERPFHYCVWIKVFDADVKEFDLLADCRILMVYNLNEESFKKLLSRIFSAFYVEDLLEDIVAIIPRDVCHD</sequence>
<name>A0A4Y2RJL9_ARAVE</name>
<dbReference type="AlphaFoldDB" id="A0A4Y2RJL9"/>
<evidence type="ECO:0000313" key="1">
    <source>
        <dbReference type="EMBL" id="GBN75841.1"/>
    </source>
</evidence>
<dbReference type="Proteomes" id="UP000499080">
    <property type="component" value="Unassembled WGS sequence"/>
</dbReference>
<dbReference type="EMBL" id="BGPR01017352">
    <property type="protein sequence ID" value="GBN75841.1"/>
    <property type="molecule type" value="Genomic_DNA"/>
</dbReference>
<reference evidence="1 2" key="1">
    <citation type="journal article" date="2019" name="Sci. Rep.">
        <title>Orb-weaving spider Araneus ventricosus genome elucidates the spidroin gene catalogue.</title>
        <authorList>
            <person name="Kono N."/>
            <person name="Nakamura H."/>
            <person name="Ohtoshi R."/>
            <person name="Moran D.A.P."/>
            <person name="Shinohara A."/>
            <person name="Yoshida Y."/>
            <person name="Fujiwara M."/>
            <person name="Mori M."/>
            <person name="Tomita M."/>
            <person name="Arakawa K."/>
        </authorList>
    </citation>
    <scope>NUCLEOTIDE SEQUENCE [LARGE SCALE GENOMIC DNA]</scope>
</reference>
<accession>A0A4Y2RJL9</accession>
<protein>
    <submittedName>
        <fullName evidence="1">Uncharacterized protein</fullName>
    </submittedName>
</protein>